<dbReference type="PANTHER" id="PTHR12817:SF0">
    <property type="entry name" value="GEO08327P1"/>
    <property type="match status" value="1"/>
</dbReference>
<protein>
    <submittedName>
        <fullName evidence="2">Trafficking protein particle complex subunit TRAPPC6B</fullName>
    </submittedName>
</protein>
<evidence type="ECO:0000313" key="2">
    <source>
        <dbReference type="EMBL" id="KAL0488800.1"/>
    </source>
</evidence>
<dbReference type="PANTHER" id="PTHR12817">
    <property type="entry name" value="TRAFFICKING PROTEIN PARTICLE COMPLEX SUBUNIT 6B"/>
    <property type="match status" value="1"/>
</dbReference>
<dbReference type="GO" id="GO:0005801">
    <property type="term" value="C:cis-Golgi network"/>
    <property type="evidence" value="ECO:0007669"/>
    <property type="project" value="TreeGrafter"/>
</dbReference>
<proteinExistence type="inferred from homology"/>
<dbReference type="GO" id="GO:0030008">
    <property type="term" value="C:TRAPP complex"/>
    <property type="evidence" value="ECO:0007669"/>
    <property type="project" value="TreeGrafter"/>
</dbReference>
<dbReference type="GO" id="GO:0005802">
    <property type="term" value="C:trans-Golgi network"/>
    <property type="evidence" value="ECO:0007669"/>
    <property type="project" value="TreeGrafter"/>
</dbReference>
<sequence>MSNPAKQRTEVAASTLELLHSEMVEYTTNDSKYSSHKEKAYTVLEDMGFKVGIRLGERLTRDKGRFADNLDTIKFICKDFWSECFKKNVDNLKTNHKGTYVLHDSKFTYLTRLSLSTPEETANAAKNHVVFSCGIIRGCLSSLGVEAFVTAEINALPSVLFKVIEISRQ</sequence>
<dbReference type="EMBL" id="JAOPGA020001475">
    <property type="protein sequence ID" value="KAL0488800.1"/>
    <property type="molecule type" value="Genomic_DNA"/>
</dbReference>
<comment type="caution">
    <text evidence="2">The sequence shown here is derived from an EMBL/GenBank/DDBJ whole genome shotgun (WGS) entry which is preliminary data.</text>
</comment>
<dbReference type="InterPro" id="IPR007194">
    <property type="entry name" value="TRAPP_component"/>
</dbReference>
<gene>
    <name evidence="2" type="ORF">AKO1_003853</name>
</gene>
<reference evidence="2 3" key="1">
    <citation type="submission" date="2024-03" db="EMBL/GenBank/DDBJ databases">
        <title>The Acrasis kona genome and developmental transcriptomes reveal deep origins of eukaryotic multicellular pathways.</title>
        <authorList>
            <person name="Sheikh S."/>
            <person name="Fu C.-J."/>
            <person name="Brown M.W."/>
            <person name="Baldauf S.L."/>
        </authorList>
    </citation>
    <scope>NUCLEOTIDE SEQUENCE [LARGE SCALE GENOMIC DNA]</scope>
    <source>
        <strain evidence="2 3">ATCC MYA-3509</strain>
    </source>
</reference>
<dbReference type="InterPro" id="IPR024096">
    <property type="entry name" value="NO_sig/Golgi_transp_ligand-bd"/>
</dbReference>
<dbReference type="InterPro" id="IPR037992">
    <property type="entry name" value="TRAPPC6/Trs33"/>
</dbReference>
<evidence type="ECO:0000313" key="3">
    <source>
        <dbReference type="Proteomes" id="UP001431209"/>
    </source>
</evidence>
<comment type="similarity">
    <text evidence="1">Belongs to the TRAPP small subunits family. BET3 subfamily.</text>
</comment>
<dbReference type="SUPFAM" id="SSF111126">
    <property type="entry name" value="Ligand-binding domain in the NO signalling and Golgi transport"/>
    <property type="match status" value="1"/>
</dbReference>
<keyword evidence="3" id="KW-1185">Reference proteome</keyword>
<dbReference type="Proteomes" id="UP001431209">
    <property type="component" value="Unassembled WGS sequence"/>
</dbReference>
<dbReference type="CDD" id="cd14944">
    <property type="entry name" value="TRAPPC6A_Trs33"/>
    <property type="match status" value="1"/>
</dbReference>
<name>A0AAW2ZH74_9EUKA</name>
<accession>A0AAW2ZH74</accession>
<dbReference type="GO" id="GO:0006888">
    <property type="term" value="P:endoplasmic reticulum to Golgi vesicle-mediated transport"/>
    <property type="evidence" value="ECO:0007669"/>
    <property type="project" value="TreeGrafter"/>
</dbReference>
<dbReference type="AlphaFoldDB" id="A0AAW2ZH74"/>
<evidence type="ECO:0000256" key="1">
    <source>
        <dbReference type="ARBA" id="ARBA00006218"/>
    </source>
</evidence>
<dbReference type="Gene3D" id="3.30.1380.20">
    <property type="entry name" value="Trafficking protein particle complex subunit 3"/>
    <property type="match status" value="1"/>
</dbReference>
<dbReference type="Pfam" id="PF04051">
    <property type="entry name" value="TRAPP"/>
    <property type="match status" value="1"/>
</dbReference>
<organism evidence="2 3">
    <name type="scientific">Acrasis kona</name>
    <dbReference type="NCBI Taxonomy" id="1008807"/>
    <lineage>
        <taxon>Eukaryota</taxon>
        <taxon>Discoba</taxon>
        <taxon>Heterolobosea</taxon>
        <taxon>Tetramitia</taxon>
        <taxon>Eutetramitia</taxon>
        <taxon>Acrasidae</taxon>
        <taxon>Acrasis</taxon>
    </lineage>
</organism>